<sequence>MVAASLSPHVRSATSHLRPKARLDVGDPEHDEAGSVDECVPRPWFTGALSFTVWPVIGSPSSQRRQANLRTVDRRRFEVSSSSPTCRKQVCKIDLALVVDESSTPACPDPDWALCIT</sequence>
<comment type="caution">
    <text evidence="1">The sequence shown here is derived from an EMBL/GenBank/DDBJ whole genome shotgun (WGS) entry which is preliminary data.</text>
</comment>
<evidence type="ECO:0000313" key="2">
    <source>
        <dbReference type="Proteomes" id="UP001153331"/>
    </source>
</evidence>
<gene>
    <name evidence="1" type="ORF">OPT61_g10600</name>
</gene>
<reference evidence="1" key="1">
    <citation type="submission" date="2022-11" db="EMBL/GenBank/DDBJ databases">
        <title>Genome Sequence of Boeremia exigua.</title>
        <authorList>
            <person name="Buettner E."/>
        </authorList>
    </citation>
    <scope>NUCLEOTIDE SEQUENCE</scope>
    <source>
        <strain evidence="1">CU02</strain>
    </source>
</reference>
<name>A0ACC2HNT6_9PLEO</name>
<dbReference type="Proteomes" id="UP001153331">
    <property type="component" value="Unassembled WGS sequence"/>
</dbReference>
<organism evidence="1 2">
    <name type="scientific">Boeremia exigua</name>
    <dbReference type="NCBI Taxonomy" id="749465"/>
    <lineage>
        <taxon>Eukaryota</taxon>
        <taxon>Fungi</taxon>
        <taxon>Dikarya</taxon>
        <taxon>Ascomycota</taxon>
        <taxon>Pezizomycotina</taxon>
        <taxon>Dothideomycetes</taxon>
        <taxon>Pleosporomycetidae</taxon>
        <taxon>Pleosporales</taxon>
        <taxon>Pleosporineae</taxon>
        <taxon>Didymellaceae</taxon>
        <taxon>Boeremia</taxon>
    </lineage>
</organism>
<protein>
    <submittedName>
        <fullName evidence="1">Uncharacterized protein</fullName>
    </submittedName>
</protein>
<keyword evidence="2" id="KW-1185">Reference proteome</keyword>
<accession>A0ACC2HNT6</accession>
<evidence type="ECO:0000313" key="1">
    <source>
        <dbReference type="EMBL" id="KAJ8104734.1"/>
    </source>
</evidence>
<dbReference type="EMBL" id="JAPHNI010001839">
    <property type="protein sequence ID" value="KAJ8104734.1"/>
    <property type="molecule type" value="Genomic_DNA"/>
</dbReference>
<proteinExistence type="predicted"/>